<evidence type="ECO:0000313" key="3">
    <source>
        <dbReference type="Proteomes" id="UP001168552"/>
    </source>
</evidence>
<dbReference type="Gene3D" id="1.10.30.50">
    <property type="match status" value="1"/>
</dbReference>
<evidence type="ECO:0000313" key="2">
    <source>
        <dbReference type="EMBL" id="MDN4166462.1"/>
    </source>
</evidence>
<feature type="domain" description="HNH" evidence="1">
    <location>
        <begin position="45"/>
        <end position="94"/>
    </location>
</feature>
<dbReference type="InterPro" id="IPR002711">
    <property type="entry name" value="HNH"/>
</dbReference>
<reference evidence="2" key="1">
    <citation type="submission" date="2023-06" db="EMBL/GenBank/DDBJ databases">
        <title>Cytophagales bacterium Strain LB-30, isolated from soil.</title>
        <authorList>
            <person name="Liu B."/>
        </authorList>
    </citation>
    <scope>NUCLEOTIDE SEQUENCE</scope>
    <source>
        <strain evidence="2">LB-30</strain>
    </source>
</reference>
<dbReference type="Pfam" id="PF01844">
    <property type="entry name" value="HNH"/>
    <property type="match status" value="1"/>
</dbReference>
<keyword evidence="3" id="KW-1185">Reference proteome</keyword>
<evidence type="ECO:0000259" key="1">
    <source>
        <dbReference type="Pfam" id="PF01844"/>
    </source>
</evidence>
<name>A0ABT8F7K9_9BACT</name>
<organism evidence="2 3">
    <name type="scientific">Shiella aurantiaca</name>
    <dbReference type="NCBI Taxonomy" id="3058365"/>
    <lineage>
        <taxon>Bacteria</taxon>
        <taxon>Pseudomonadati</taxon>
        <taxon>Bacteroidota</taxon>
        <taxon>Cytophagia</taxon>
        <taxon>Cytophagales</taxon>
        <taxon>Shiellaceae</taxon>
        <taxon>Shiella</taxon>
    </lineage>
</organism>
<dbReference type="EMBL" id="JAUHJS010000007">
    <property type="protein sequence ID" value="MDN4166462.1"/>
    <property type="molecule type" value="Genomic_DNA"/>
</dbReference>
<sequence length="241" mass="28178">MRFVEKNIITNSLVIEAQILLNASRHYNQSDRVKDIIRKLYYGCCAFCECSPEDGSFFQIEHFYPKNVTAYKKYAKSIENLHFSCQRCNTLKGRKVHLNIFSPNYFLSGGSWSLSKIEKIEDELYYVGHLLFFKNSITPSINRGLETIKLFDLNNINGSIRSSRQHLIESRLRVYDNVYKILSVIYELILNYKKEFDNAIIILFSIVIKYTNSSSHFSTMVIHNFGSDIYKLLVIYNAKKK</sequence>
<comment type="caution">
    <text evidence="2">The sequence shown here is derived from an EMBL/GenBank/DDBJ whole genome shotgun (WGS) entry which is preliminary data.</text>
</comment>
<gene>
    <name evidence="2" type="ORF">QWY31_13210</name>
</gene>
<dbReference type="Proteomes" id="UP001168552">
    <property type="component" value="Unassembled WGS sequence"/>
</dbReference>
<proteinExistence type="predicted"/>
<protein>
    <recommendedName>
        <fullName evidence="1">HNH domain-containing protein</fullName>
    </recommendedName>
</protein>
<accession>A0ABT8F7K9</accession>
<dbReference type="RefSeq" id="WP_320005000.1">
    <property type="nucleotide sequence ID" value="NZ_JAUHJS010000007.1"/>
</dbReference>